<keyword evidence="1" id="KW-1133">Transmembrane helix</keyword>
<keyword evidence="1" id="KW-0472">Membrane</keyword>
<evidence type="ECO:0000313" key="3">
    <source>
        <dbReference type="Proteomes" id="UP000757232"/>
    </source>
</evidence>
<name>A0A9Q5I4Z0_SANBA</name>
<dbReference type="Proteomes" id="UP000757232">
    <property type="component" value="Unassembled WGS sequence"/>
</dbReference>
<keyword evidence="1" id="KW-0812">Transmembrane</keyword>
<accession>A0A9Q5I4Z0</accession>
<comment type="caution">
    <text evidence="2">The sequence shown here is derived from an EMBL/GenBank/DDBJ whole genome shotgun (WGS) entry which is preliminary data.</text>
</comment>
<dbReference type="AlphaFoldDB" id="A0A9Q5I4Z0"/>
<proteinExistence type="predicted"/>
<gene>
    <name evidence="2" type="ORF">A7U60_g981</name>
</gene>
<evidence type="ECO:0000256" key="1">
    <source>
        <dbReference type="SAM" id="Phobius"/>
    </source>
</evidence>
<dbReference type="EMBL" id="LNZH02000066">
    <property type="protein sequence ID" value="OCB91753.1"/>
    <property type="molecule type" value="Genomic_DNA"/>
</dbReference>
<feature type="transmembrane region" description="Helical" evidence="1">
    <location>
        <begin position="74"/>
        <end position="99"/>
    </location>
</feature>
<dbReference type="OrthoDB" id="3267163at2759"/>
<keyword evidence="3" id="KW-1185">Reference proteome</keyword>
<evidence type="ECO:0000313" key="2">
    <source>
        <dbReference type="EMBL" id="OCB91753.1"/>
    </source>
</evidence>
<reference evidence="2" key="1">
    <citation type="submission" date="2016-06" db="EMBL/GenBank/DDBJ databases">
        <title>Draft Genome sequence of the fungus Inonotus baumii.</title>
        <authorList>
            <person name="Zhu H."/>
            <person name="Lin W."/>
        </authorList>
    </citation>
    <scope>NUCLEOTIDE SEQUENCE</scope>
    <source>
        <strain evidence="2">821</strain>
    </source>
</reference>
<organism evidence="2 3">
    <name type="scientific">Sanghuangporus baumii</name>
    <name type="common">Phellinus baumii</name>
    <dbReference type="NCBI Taxonomy" id="108892"/>
    <lineage>
        <taxon>Eukaryota</taxon>
        <taxon>Fungi</taxon>
        <taxon>Dikarya</taxon>
        <taxon>Basidiomycota</taxon>
        <taxon>Agaricomycotina</taxon>
        <taxon>Agaricomycetes</taxon>
        <taxon>Hymenochaetales</taxon>
        <taxon>Hymenochaetaceae</taxon>
        <taxon>Sanghuangporus</taxon>
    </lineage>
</organism>
<sequence>MADPDRVFYIALSMFENVTIYANAVNDLSVPYMTANWTEYSPILKSWRAKRSFDTCKKRKRSVLPPYLRFGFPYIVLIYPLLPLLVPVFVGSAMICLGISSRKSRVRIRALEKDVSFTDALWHSIELPQNDVQTRDVRHDIQQSESVSTVTVLEEAASSAKTNGRKHLSDLNDKQIATSRSLNDLPNLRKILVWIHPIRNTHAHIACHDIKTIPSQKIGEGVLRHIADHLLI</sequence>
<protein>
    <submittedName>
        <fullName evidence="2">DUF676-domain-containing protein</fullName>
    </submittedName>
</protein>